<dbReference type="AlphaFoldDB" id="A0AAE0SGY0"/>
<sequence>MSGKERLPNVMISGLALQLTDSINWSLSECYWIGETNELPCISFCAANLDALCPALNRFFTVLKYTIDHHLVNCQQFAVEQSQTKPIFLFLIVRAVMYCTTLFAFLMKNG</sequence>
<comment type="caution">
    <text evidence="2">The sequence shown here is derived from an EMBL/GenBank/DDBJ whole genome shotgun (WGS) entry which is preliminary data.</text>
</comment>
<reference evidence="2" key="2">
    <citation type="journal article" date="2021" name="Genome Biol. Evol.">
        <title>Developing a high-quality reference genome for a parasitic bivalve with doubly uniparental inheritance (Bivalvia: Unionida).</title>
        <authorList>
            <person name="Smith C.H."/>
        </authorList>
    </citation>
    <scope>NUCLEOTIDE SEQUENCE</scope>
    <source>
        <strain evidence="2">CHS0354</strain>
        <tissue evidence="2">Mantle</tissue>
    </source>
</reference>
<reference evidence="2" key="1">
    <citation type="journal article" date="2021" name="Genome Biol. Evol.">
        <title>A High-Quality Reference Genome for a Parasitic Bivalve with Doubly Uniparental Inheritance (Bivalvia: Unionida).</title>
        <authorList>
            <person name="Smith C.H."/>
        </authorList>
    </citation>
    <scope>NUCLEOTIDE SEQUENCE</scope>
    <source>
        <strain evidence="2">CHS0354</strain>
    </source>
</reference>
<name>A0AAE0SGY0_9BIVA</name>
<keyword evidence="1" id="KW-1133">Transmembrane helix</keyword>
<accession>A0AAE0SGY0</accession>
<organism evidence="2 3">
    <name type="scientific">Potamilus streckersoni</name>
    <dbReference type="NCBI Taxonomy" id="2493646"/>
    <lineage>
        <taxon>Eukaryota</taxon>
        <taxon>Metazoa</taxon>
        <taxon>Spiralia</taxon>
        <taxon>Lophotrochozoa</taxon>
        <taxon>Mollusca</taxon>
        <taxon>Bivalvia</taxon>
        <taxon>Autobranchia</taxon>
        <taxon>Heteroconchia</taxon>
        <taxon>Palaeoheterodonta</taxon>
        <taxon>Unionida</taxon>
        <taxon>Unionoidea</taxon>
        <taxon>Unionidae</taxon>
        <taxon>Ambleminae</taxon>
        <taxon>Lampsilini</taxon>
        <taxon>Potamilus</taxon>
    </lineage>
</organism>
<keyword evidence="1" id="KW-0472">Membrane</keyword>
<keyword evidence="3" id="KW-1185">Reference proteome</keyword>
<proteinExistence type="predicted"/>
<gene>
    <name evidence="2" type="ORF">CHS0354_003834</name>
</gene>
<protein>
    <submittedName>
        <fullName evidence="2">Uncharacterized protein</fullName>
    </submittedName>
</protein>
<reference evidence="2" key="3">
    <citation type="submission" date="2023-05" db="EMBL/GenBank/DDBJ databases">
        <authorList>
            <person name="Smith C.H."/>
        </authorList>
    </citation>
    <scope>NUCLEOTIDE SEQUENCE</scope>
    <source>
        <strain evidence="2">CHS0354</strain>
        <tissue evidence="2">Mantle</tissue>
    </source>
</reference>
<evidence type="ECO:0000313" key="2">
    <source>
        <dbReference type="EMBL" id="KAK3591205.1"/>
    </source>
</evidence>
<dbReference type="Proteomes" id="UP001195483">
    <property type="component" value="Unassembled WGS sequence"/>
</dbReference>
<evidence type="ECO:0000313" key="3">
    <source>
        <dbReference type="Proteomes" id="UP001195483"/>
    </source>
</evidence>
<keyword evidence="1" id="KW-0812">Transmembrane</keyword>
<evidence type="ECO:0000256" key="1">
    <source>
        <dbReference type="SAM" id="Phobius"/>
    </source>
</evidence>
<feature type="transmembrane region" description="Helical" evidence="1">
    <location>
        <begin position="87"/>
        <end position="107"/>
    </location>
</feature>
<dbReference type="EMBL" id="JAEAOA010000299">
    <property type="protein sequence ID" value="KAK3591205.1"/>
    <property type="molecule type" value="Genomic_DNA"/>
</dbReference>